<dbReference type="InterPro" id="IPR015813">
    <property type="entry name" value="Pyrv/PenolPyrv_kinase-like_dom"/>
</dbReference>
<organism evidence="13 14">
    <name type="scientific">Pseudoduganella aquatica</name>
    <dbReference type="NCBI Taxonomy" id="2660641"/>
    <lineage>
        <taxon>Bacteria</taxon>
        <taxon>Pseudomonadati</taxon>
        <taxon>Pseudomonadota</taxon>
        <taxon>Betaproteobacteria</taxon>
        <taxon>Burkholderiales</taxon>
        <taxon>Oxalobacteraceae</taxon>
        <taxon>Telluria group</taxon>
        <taxon>Pseudoduganella</taxon>
    </lineage>
</organism>
<dbReference type="GO" id="GO:0000287">
    <property type="term" value="F:magnesium ion binding"/>
    <property type="evidence" value="ECO:0007669"/>
    <property type="project" value="UniProtKB-UniRule"/>
</dbReference>
<evidence type="ECO:0000256" key="10">
    <source>
        <dbReference type="HAMAP-Rule" id="MF_00595"/>
    </source>
</evidence>
<dbReference type="GO" id="GO:0006099">
    <property type="term" value="P:tricarboxylic acid cycle"/>
    <property type="evidence" value="ECO:0007669"/>
    <property type="project" value="InterPro"/>
</dbReference>
<dbReference type="SUPFAM" id="SSF51621">
    <property type="entry name" value="Phosphoenolpyruvate/pyruvate domain"/>
    <property type="match status" value="1"/>
</dbReference>
<comment type="similarity">
    <text evidence="3 10">Belongs to the PEPCase type 1 family.</text>
</comment>
<name>A0A7X4H7M4_9BURK</name>
<feature type="active site" evidence="10 11">
    <location>
        <position position="148"/>
    </location>
</feature>
<evidence type="ECO:0000256" key="7">
    <source>
        <dbReference type="ARBA" id="ARBA00023239"/>
    </source>
</evidence>
<evidence type="ECO:0000256" key="11">
    <source>
        <dbReference type="PROSITE-ProRule" id="PRU10111"/>
    </source>
</evidence>
<dbReference type="RefSeq" id="WP_161070584.1">
    <property type="nucleotide sequence ID" value="NZ_WWCU01000002.1"/>
</dbReference>
<accession>A0A7X4H7M4</accession>
<evidence type="ECO:0000256" key="3">
    <source>
        <dbReference type="ARBA" id="ARBA00008346"/>
    </source>
</evidence>
<dbReference type="EMBL" id="WWCU01000002">
    <property type="protein sequence ID" value="MYN06195.1"/>
    <property type="molecule type" value="Genomic_DNA"/>
</dbReference>
<proteinExistence type="inferred from homology"/>
<protein>
    <recommendedName>
        <fullName evidence="5 10">Phosphoenolpyruvate carboxylase</fullName>
        <shortName evidence="10">PEPC</shortName>
        <shortName evidence="10">PEPCase</shortName>
        <ecNumber evidence="4 10">4.1.1.31</ecNumber>
    </recommendedName>
</protein>
<evidence type="ECO:0000256" key="1">
    <source>
        <dbReference type="ARBA" id="ARBA00001946"/>
    </source>
</evidence>
<feature type="active site" evidence="10 12">
    <location>
        <position position="618"/>
    </location>
</feature>
<dbReference type="PROSITE" id="PS00393">
    <property type="entry name" value="PEPCASE_2"/>
    <property type="match status" value="1"/>
</dbReference>
<dbReference type="GO" id="GO:0005829">
    <property type="term" value="C:cytosol"/>
    <property type="evidence" value="ECO:0007669"/>
    <property type="project" value="TreeGrafter"/>
</dbReference>
<dbReference type="PANTHER" id="PTHR30523:SF6">
    <property type="entry name" value="PHOSPHOENOLPYRUVATE CARBOXYLASE"/>
    <property type="match status" value="1"/>
</dbReference>
<dbReference type="GO" id="GO:0015977">
    <property type="term" value="P:carbon fixation"/>
    <property type="evidence" value="ECO:0007669"/>
    <property type="project" value="UniProtKB-UniRule"/>
</dbReference>
<dbReference type="InterPro" id="IPR018129">
    <property type="entry name" value="PEP_COase_Lys_AS"/>
</dbReference>
<dbReference type="Proteomes" id="UP000450676">
    <property type="component" value="Unassembled WGS sequence"/>
</dbReference>
<evidence type="ECO:0000256" key="12">
    <source>
        <dbReference type="PROSITE-ProRule" id="PRU10112"/>
    </source>
</evidence>
<dbReference type="Pfam" id="PF00311">
    <property type="entry name" value="PEPcase"/>
    <property type="match status" value="1"/>
</dbReference>
<dbReference type="GO" id="GO:0006107">
    <property type="term" value="P:oxaloacetate metabolic process"/>
    <property type="evidence" value="ECO:0007669"/>
    <property type="project" value="UniProtKB-UniRule"/>
</dbReference>
<keyword evidence="6 10" id="KW-0460">Magnesium</keyword>
<gene>
    <name evidence="10" type="primary">ppc</name>
    <name evidence="13" type="ORF">GTP77_02465</name>
</gene>
<dbReference type="PANTHER" id="PTHR30523">
    <property type="entry name" value="PHOSPHOENOLPYRUVATE CARBOXYLASE"/>
    <property type="match status" value="1"/>
</dbReference>
<comment type="subunit">
    <text evidence="10">Homotetramer.</text>
</comment>
<comment type="caution">
    <text evidence="13">The sequence shown here is derived from an EMBL/GenBank/DDBJ whole genome shotgun (WGS) entry which is preliminary data.</text>
</comment>
<reference evidence="13 14" key="1">
    <citation type="submission" date="2019-12" db="EMBL/GenBank/DDBJ databases">
        <title>Novel species isolated from a subtropical stream in China.</title>
        <authorList>
            <person name="Lu H."/>
        </authorList>
    </citation>
    <scope>NUCLEOTIDE SEQUENCE [LARGE SCALE GENOMIC DNA]</scope>
    <source>
        <strain evidence="13 14">FT127W</strain>
    </source>
</reference>
<keyword evidence="7 10" id="KW-0456">Lyase</keyword>
<dbReference type="InterPro" id="IPR021135">
    <property type="entry name" value="PEP_COase"/>
</dbReference>
<keyword evidence="13" id="KW-0670">Pyruvate</keyword>
<comment type="cofactor">
    <cofactor evidence="1 10">
        <name>Mg(2+)</name>
        <dbReference type="ChEBI" id="CHEBI:18420"/>
    </cofactor>
</comment>
<evidence type="ECO:0000256" key="9">
    <source>
        <dbReference type="ARBA" id="ARBA00048995"/>
    </source>
</evidence>
<dbReference type="NCBIfam" id="NF000584">
    <property type="entry name" value="PRK00009.1"/>
    <property type="match status" value="1"/>
</dbReference>
<dbReference type="GO" id="GO:0008964">
    <property type="term" value="F:phosphoenolpyruvate carboxylase activity"/>
    <property type="evidence" value="ECO:0007669"/>
    <property type="project" value="UniProtKB-UniRule"/>
</dbReference>
<keyword evidence="14" id="KW-1185">Reference proteome</keyword>
<dbReference type="Gene3D" id="1.20.1440.90">
    <property type="entry name" value="Phosphoenolpyruvate/pyruvate domain"/>
    <property type="match status" value="1"/>
</dbReference>
<sequence length="955" mass="104941">MDGSKSVEFKDELLGRDIRQLGRMLGDTIRTQHGDEAFNRIENVRQLAIRFRREQDAGAQALLEEALHALSPDETSQLIRAFGYFSLLSNIAEDQHHTRRSRAHLLAGSAPRLGSLAKAVQNVVGAGRTSSFGEFFAEAHISPVFTAHPTEVQRKSTLNCQMAIARELDERDRVQMTPEEQEQNDEALARGIHTLWQTRLLRTAKLSVMDEVENGLSFFDRTILNGLPQLYSTLQDMLAKLDARWAGEELPTFMKVGSWIGGDRDGNPFVTATVLRATLARQADVALEHYLGELHKLASQLSLAQTMTGCSEQLRQLADASPDHSPHRVDEPYRRAIYGIHNRLAANRALLTSAAAAGRADTGAAASAAASARAAVATIWPAAAAAGYAPAAPGAGAQPYASAQELLADLETVHESLVAHGSAVLARGRLRQLRRAVKVFGFSLAPVDLRQNSDVHERVVAEILSCARPGIDYAALSEPERCKLLLEELHTPRLLISPYTSYSEETSGELAIFRAVSEAHRAYGAESITNYIISKADSVSDLLEVALLLKEHGLLRAGSVTEESSMAVNIIPLFETIGDLQAGPDIMDRAFRLPLYMDLVRSRGSLQEVMLGYSDSNKDGGFLTSGWELYKAEIELVEVFKRHNVKMRLFHGRGGSVGRGGGPSYEAILAQPQGAVQGRIRLTEQGEVITAKYANPEVCRRNLEVMVAATMEATMLPPRGIEPDAAQLAAMQALSDEAMRSYRSLVYETEGFETYFWESTVISEIAALNIGSRPASRKKSTAIEDLRAIPWVLSWAQCRVMLPGWFGFGSAVQKFLGTQPDGLALLQKMYRDWPFFNTLLSNMDMVLAKSDIAIASRYATLVSDATLREAIFGRIRAEHERTIAALKEITGQAELQDANPLLQRSIRNRFPYIDPLNHLQVELLRRFRDGDSDPATREGIHLSINGIAAGLRNSG</sequence>
<dbReference type="EC" id="4.1.1.31" evidence="4 10"/>
<dbReference type="InterPro" id="IPR033129">
    <property type="entry name" value="PEPCASE_His_AS"/>
</dbReference>
<comment type="function">
    <text evidence="2 10">Forms oxaloacetate, a four-carbon dicarboxylic acid source for the tricarboxylic acid cycle.</text>
</comment>
<evidence type="ECO:0000313" key="14">
    <source>
        <dbReference type="Proteomes" id="UP000450676"/>
    </source>
</evidence>
<keyword evidence="8 10" id="KW-0120">Carbon dioxide fixation</keyword>
<dbReference type="InterPro" id="IPR022805">
    <property type="entry name" value="PEP_COase_bac/pln-type"/>
</dbReference>
<dbReference type="HAMAP" id="MF_00595">
    <property type="entry name" value="PEPcase_type1"/>
    <property type="match status" value="1"/>
</dbReference>
<dbReference type="PROSITE" id="PS00781">
    <property type="entry name" value="PEPCASE_1"/>
    <property type="match status" value="1"/>
</dbReference>
<evidence type="ECO:0000256" key="4">
    <source>
        <dbReference type="ARBA" id="ARBA00012305"/>
    </source>
</evidence>
<dbReference type="PRINTS" id="PR00150">
    <property type="entry name" value="PEPCARBXLASE"/>
</dbReference>
<dbReference type="AlphaFoldDB" id="A0A7X4H7M4"/>
<evidence type="ECO:0000256" key="5">
    <source>
        <dbReference type="ARBA" id="ARBA00022419"/>
    </source>
</evidence>
<evidence type="ECO:0000256" key="2">
    <source>
        <dbReference type="ARBA" id="ARBA00003670"/>
    </source>
</evidence>
<evidence type="ECO:0000313" key="13">
    <source>
        <dbReference type="EMBL" id="MYN06195.1"/>
    </source>
</evidence>
<comment type="catalytic activity">
    <reaction evidence="9 10">
        <text>oxaloacetate + phosphate = phosphoenolpyruvate + hydrogencarbonate</text>
        <dbReference type="Rhea" id="RHEA:28370"/>
        <dbReference type="ChEBI" id="CHEBI:16452"/>
        <dbReference type="ChEBI" id="CHEBI:17544"/>
        <dbReference type="ChEBI" id="CHEBI:43474"/>
        <dbReference type="ChEBI" id="CHEBI:58702"/>
        <dbReference type="EC" id="4.1.1.31"/>
    </reaction>
</comment>
<evidence type="ECO:0000256" key="6">
    <source>
        <dbReference type="ARBA" id="ARBA00022842"/>
    </source>
</evidence>
<evidence type="ECO:0000256" key="8">
    <source>
        <dbReference type="ARBA" id="ARBA00023300"/>
    </source>
</evidence>